<feature type="compositionally biased region" description="Acidic residues" evidence="2">
    <location>
        <begin position="242"/>
        <end position="262"/>
    </location>
</feature>
<dbReference type="EMBL" id="ML119052">
    <property type="protein sequence ID" value="ROT41116.1"/>
    <property type="molecule type" value="Genomic_DNA"/>
</dbReference>
<dbReference type="STRING" id="1314773.A0A3N2Q316"/>
<feature type="compositionally biased region" description="Pro residues" evidence="2">
    <location>
        <begin position="570"/>
        <end position="580"/>
    </location>
</feature>
<reference evidence="4 5" key="1">
    <citation type="journal article" date="2018" name="Mol. Ecol.">
        <title>The obligate alkalophilic soda-lake fungus Sodiomyces alkalinus has shifted to a protein diet.</title>
        <authorList>
            <person name="Grum-Grzhimaylo A.A."/>
            <person name="Falkoski D.L."/>
            <person name="van den Heuvel J."/>
            <person name="Valero-Jimenez C.A."/>
            <person name="Min B."/>
            <person name="Choi I.G."/>
            <person name="Lipzen A."/>
            <person name="Daum C.G."/>
            <person name="Aanen D.K."/>
            <person name="Tsang A."/>
            <person name="Henrissat B."/>
            <person name="Bilanenko E.N."/>
            <person name="de Vries R.P."/>
            <person name="van Kan J.A.L."/>
            <person name="Grigoriev I.V."/>
            <person name="Debets A.J.M."/>
        </authorList>
    </citation>
    <scope>NUCLEOTIDE SEQUENCE [LARGE SCALE GENOMIC DNA]</scope>
    <source>
        <strain evidence="4 5">F11</strain>
    </source>
</reference>
<dbReference type="GO" id="GO:0008270">
    <property type="term" value="F:zinc ion binding"/>
    <property type="evidence" value="ECO:0007669"/>
    <property type="project" value="UniProtKB-KW"/>
</dbReference>
<gene>
    <name evidence="4" type="ORF">SODALDRAFT_112257</name>
</gene>
<feature type="region of interest" description="Disordered" evidence="2">
    <location>
        <begin position="1"/>
        <end position="62"/>
    </location>
</feature>
<dbReference type="OrthoDB" id="7608935at2759"/>
<dbReference type="InterPro" id="IPR001878">
    <property type="entry name" value="Znf_CCHC"/>
</dbReference>
<feature type="domain" description="CCHC-type" evidence="3">
    <location>
        <begin position="426"/>
        <end position="439"/>
    </location>
</feature>
<dbReference type="PANTHER" id="PTHR46978">
    <property type="entry name" value="ZINC KNUCKLE (CCHC-TYPE) FAMILY PROTEIN"/>
    <property type="match status" value="1"/>
</dbReference>
<evidence type="ECO:0000313" key="5">
    <source>
        <dbReference type="Proteomes" id="UP000272025"/>
    </source>
</evidence>
<evidence type="ECO:0000256" key="2">
    <source>
        <dbReference type="SAM" id="MobiDB-lite"/>
    </source>
</evidence>
<keyword evidence="1" id="KW-0479">Metal-binding</keyword>
<protein>
    <recommendedName>
        <fullName evidence="3">CCHC-type domain-containing protein</fullName>
    </recommendedName>
</protein>
<keyword evidence="1" id="KW-0862">Zinc</keyword>
<feature type="compositionally biased region" description="Low complexity" evidence="2">
    <location>
        <begin position="608"/>
        <end position="618"/>
    </location>
</feature>
<sequence length="631" mass="68252">MGGENAKCPPPSVTEADQPGSEAGSRQVENLSPPTAAGAMTVPSGSSGDKAPAASVTNGSLSLGRSRKTKAYGVHWTLPVDTMVPLMPSDSKCVENWFRAWCEALVEENPKKKQKLTDVIVNVLMGIHLKHATSPEAKDAKQQHKWRALVKKGFNKLRKLGTVTTILRQCTEAQEGSSAAPLDPTDKTTADTEQPDFDSPDPTVNGDTSTGVPTPSRPPTLAEPDSEPEPEPDLQPALEPQPDPDLEPQSEPELELQPEAEPEPQPSSSEHEAHAPTASPETDDAHDMQIAAAEVPAESWRTVVDEEEALRQQQRYFPGASGLFDICIVCAALGHSALNCQNTLCRHCRGDHFSWSCPQRSRCAKCRQLGHRESICEEKLAMTDDEGLECAFCAAAHHEDVCDEIWRSYHPRSQDVKTVRDIPAFCGYCGAEGHFSSDCGLRGYRPVSLTWSMQNRDLYVDPRSAEEASATSATFAEPGSELRIKGASAKRTHIFYPDSDGSEEGEFIGEKVRTREPPAKMRVSSNIRFTPVNGARPPPPPPPASYAQPPLPPGPPPPGPPGGYSAFAHPLPPRPMPRAPGPNQVAAQPKTSGKGKQGSSSKNDKRAGSSQQQSGNNNRKSRNNRRKPKTK</sequence>
<dbReference type="GO" id="GO:0003676">
    <property type="term" value="F:nucleic acid binding"/>
    <property type="evidence" value="ECO:0007669"/>
    <property type="project" value="InterPro"/>
</dbReference>
<evidence type="ECO:0000256" key="1">
    <source>
        <dbReference type="PROSITE-ProRule" id="PRU00047"/>
    </source>
</evidence>
<feature type="region of interest" description="Disordered" evidence="2">
    <location>
        <begin position="495"/>
        <end position="631"/>
    </location>
</feature>
<feature type="compositionally biased region" description="Basic and acidic residues" evidence="2">
    <location>
        <begin position="508"/>
        <end position="519"/>
    </location>
</feature>
<dbReference type="Proteomes" id="UP000272025">
    <property type="component" value="Unassembled WGS sequence"/>
</dbReference>
<keyword evidence="5" id="KW-1185">Reference proteome</keyword>
<feature type="compositionally biased region" description="Basic residues" evidence="2">
    <location>
        <begin position="619"/>
        <end position="631"/>
    </location>
</feature>
<proteinExistence type="predicted"/>
<dbReference type="SMART" id="SM00343">
    <property type="entry name" value="ZnF_C2HC"/>
    <property type="match status" value="4"/>
</dbReference>
<feature type="region of interest" description="Disordered" evidence="2">
    <location>
        <begin position="172"/>
        <end position="285"/>
    </location>
</feature>
<dbReference type="PANTHER" id="PTHR46978:SF1">
    <property type="entry name" value="ZINC KNUCKLE (CCHC-TYPE) FAMILY PROTEIN"/>
    <property type="match status" value="1"/>
</dbReference>
<dbReference type="GeneID" id="39575035"/>
<evidence type="ECO:0000313" key="4">
    <source>
        <dbReference type="EMBL" id="ROT41116.1"/>
    </source>
</evidence>
<dbReference type="AlphaFoldDB" id="A0A3N2Q316"/>
<keyword evidence="1" id="KW-0863">Zinc-finger</keyword>
<organism evidence="4 5">
    <name type="scientific">Sodiomyces alkalinus (strain CBS 110278 / VKM F-3762 / F11)</name>
    <name type="common">Alkaliphilic filamentous fungus</name>
    <dbReference type="NCBI Taxonomy" id="1314773"/>
    <lineage>
        <taxon>Eukaryota</taxon>
        <taxon>Fungi</taxon>
        <taxon>Dikarya</taxon>
        <taxon>Ascomycota</taxon>
        <taxon>Pezizomycotina</taxon>
        <taxon>Sordariomycetes</taxon>
        <taxon>Hypocreomycetidae</taxon>
        <taxon>Glomerellales</taxon>
        <taxon>Plectosphaerellaceae</taxon>
        <taxon>Sodiomyces</taxon>
    </lineage>
</organism>
<dbReference type="RefSeq" id="XP_028468922.1">
    <property type="nucleotide sequence ID" value="XM_028606557.1"/>
</dbReference>
<dbReference type="Gene3D" id="4.10.60.10">
    <property type="entry name" value="Zinc finger, CCHC-type"/>
    <property type="match status" value="1"/>
</dbReference>
<feature type="compositionally biased region" description="Low complexity" evidence="2">
    <location>
        <begin position="590"/>
        <end position="601"/>
    </location>
</feature>
<evidence type="ECO:0000259" key="3">
    <source>
        <dbReference type="PROSITE" id="PS50158"/>
    </source>
</evidence>
<dbReference type="PROSITE" id="PS50158">
    <property type="entry name" value="ZF_CCHC"/>
    <property type="match status" value="1"/>
</dbReference>
<accession>A0A3N2Q316</accession>
<feature type="compositionally biased region" description="Pro residues" evidence="2">
    <location>
        <begin position="536"/>
        <end position="561"/>
    </location>
</feature>
<name>A0A3N2Q316_SODAK</name>